<evidence type="ECO:0000313" key="2">
    <source>
        <dbReference type="EnsemblPlants" id="KEH37614"/>
    </source>
</evidence>
<dbReference type="AlphaFoldDB" id="A0A072V6A7"/>
<evidence type="ECO:0000313" key="1">
    <source>
        <dbReference type="EMBL" id="KEH37614.1"/>
    </source>
</evidence>
<evidence type="ECO:0000313" key="3">
    <source>
        <dbReference type="Proteomes" id="UP000002051"/>
    </source>
</evidence>
<reference evidence="1 3" key="1">
    <citation type="journal article" date="2011" name="Nature">
        <title>The Medicago genome provides insight into the evolution of rhizobial symbioses.</title>
        <authorList>
            <person name="Young N.D."/>
            <person name="Debelle F."/>
            <person name="Oldroyd G.E."/>
            <person name="Geurts R."/>
            <person name="Cannon S.B."/>
            <person name="Udvardi M.K."/>
            <person name="Benedito V.A."/>
            <person name="Mayer K.F."/>
            <person name="Gouzy J."/>
            <person name="Schoof H."/>
            <person name="Van de Peer Y."/>
            <person name="Proost S."/>
            <person name="Cook D.R."/>
            <person name="Meyers B.C."/>
            <person name="Spannagl M."/>
            <person name="Cheung F."/>
            <person name="De Mita S."/>
            <person name="Krishnakumar V."/>
            <person name="Gundlach H."/>
            <person name="Zhou S."/>
            <person name="Mudge J."/>
            <person name="Bharti A.K."/>
            <person name="Murray J.D."/>
            <person name="Naoumkina M.A."/>
            <person name="Rosen B."/>
            <person name="Silverstein K.A."/>
            <person name="Tang H."/>
            <person name="Rombauts S."/>
            <person name="Zhao P.X."/>
            <person name="Zhou P."/>
            <person name="Barbe V."/>
            <person name="Bardou P."/>
            <person name="Bechner M."/>
            <person name="Bellec A."/>
            <person name="Berger A."/>
            <person name="Berges H."/>
            <person name="Bidwell S."/>
            <person name="Bisseling T."/>
            <person name="Choisne N."/>
            <person name="Couloux A."/>
            <person name="Denny R."/>
            <person name="Deshpande S."/>
            <person name="Dai X."/>
            <person name="Doyle J.J."/>
            <person name="Dudez A.M."/>
            <person name="Farmer A.D."/>
            <person name="Fouteau S."/>
            <person name="Franken C."/>
            <person name="Gibelin C."/>
            <person name="Gish J."/>
            <person name="Goldstein S."/>
            <person name="Gonzalez A.J."/>
            <person name="Green P.J."/>
            <person name="Hallab A."/>
            <person name="Hartog M."/>
            <person name="Hua A."/>
            <person name="Humphray S.J."/>
            <person name="Jeong D.H."/>
            <person name="Jing Y."/>
            <person name="Jocker A."/>
            <person name="Kenton S.M."/>
            <person name="Kim D.J."/>
            <person name="Klee K."/>
            <person name="Lai H."/>
            <person name="Lang C."/>
            <person name="Lin S."/>
            <person name="Macmil S.L."/>
            <person name="Magdelenat G."/>
            <person name="Matthews L."/>
            <person name="McCorrison J."/>
            <person name="Monaghan E.L."/>
            <person name="Mun J.H."/>
            <person name="Najar F.Z."/>
            <person name="Nicholson C."/>
            <person name="Noirot C."/>
            <person name="O'Bleness M."/>
            <person name="Paule C.R."/>
            <person name="Poulain J."/>
            <person name="Prion F."/>
            <person name="Qin B."/>
            <person name="Qu C."/>
            <person name="Retzel E.F."/>
            <person name="Riddle C."/>
            <person name="Sallet E."/>
            <person name="Samain S."/>
            <person name="Samson N."/>
            <person name="Sanders I."/>
            <person name="Saurat O."/>
            <person name="Scarpelli C."/>
            <person name="Schiex T."/>
            <person name="Segurens B."/>
            <person name="Severin A.J."/>
            <person name="Sherrier D.J."/>
            <person name="Shi R."/>
            <person name="Sims S."/>
            <person name="Singer S.R."/>
            <person name="Sinharoy S."/>
            <person name="Sterck L."/>
            <person name="Viollet A."/>
            <person name="Wang B.B."/>
            <person name="Wang K."/>
            <person name="Wang M."/>
            <person name="Wang X."/>
            <person name="Warfsmann J."/>
            <person name="Weissenbach J."/>
            <person name="White D.D."/>
            <person name="White J.D."/>
            <person name="Wiley G.B."/>
            <person name="Wincker P."/>
            <person name="Xing Y."/>
            <person name="Yang L."/>
            <person name="Yao Z."/>
            <person name="Ying F."/>
            <person name="Zhai J."/>
            <person name="Zhou L."/>
            <person name="Zuber A."/>
            <person name="Denarie J."/>
            <person name="Dixon R.A."/>
            <person name="May G.D."/>
            <person name="Schwartz D.C."/>
            <person name="Rogers J."/>
            <person name="Quetier F."/>
            <person name="Town C.D."/>
            <person name="Roe B.A."/>
        </authorList>
    </citation>
    <scope>NUCLEOTIDE SEQUENCE [LARGE SCALE GENOMIC DNA]</scope>
    <source>
        <strain evidence="1">A17</strain>
        <strain evidence="2 3">cv. Jemalong A17</strain>
    </source>
</reference>
<gene>
    <name evidence="1" type="ordered locus">MTR_2g043220</name>
</gene>
<dbReference type="EMBL" id="CM001218">
    <property type="protein sequence ID" value="KEH37614.1"/>
    <property type="molecule type" value="Genomic_DNA"/>
</dbReference>
<dbReference type="Proteomes" id="UP000002051">
    <property type="component" value="Chromosome 2"/>
</dbReference>
<sequence>MVLRRSLKTIQSEENSIQVPRHCKTEECSKRDENCKIRTRGTASCALHLTPYAIRMCHRDPCKLFYLFRKLTVQGNGQTSKLPDRGSLSSSCSY</sequence>
<dbReference type="HOGENOM" id="CLU_2389493_0_0_1"/>
<organism evidence="1 3">
    <name type="scientific">Medicago truncatula</name>
    <name type="common">Barrel medic</name>
    <name type="synonym">Medicago tribuloides</name>
    <dbReference type="NCBI Taxonomy" id="3880"/>
    <lineage>
        <taxon>Eukaryota</taxon>
        <taxon>Viridiplantae</taxon>
        <taxon>Streptophyta</taxon>
        <taxon>Embryophyta</taxon>
        <taxon>Tracheophyta</taxon>
        <taxon>Spermatophyta</taxon>
        <taxon>Magnoliopsida</taxon>
        <taxon>eudicotyledons</taxon>
        <taxon>Gunneridae</taxon>
        <taxon>Pentapetalae</taxon>
        <taxon>rosids</taxon>
        <taxon>fabids</taxon>
        <taxon>Fabales</taxon>
        <taxon>Fabaceae</taxon>
        <taxon>Papilionoideae</taxon>
        <taxon>50 kb inversion clade</taxon>
        <taxon>NPAAA clade</taxon>
        <taxon>Hologalegina</taxon>
        <taxon>IRL clade</taxon>
        <taxon>Trifolieae</taxon>
        <taxon>Medicago</taxon>
    </lineage>
</organism>
<reference evidence="2" key="3">
    <citation type="submission" date="2015-04" db="UniProtKB">
        <authorList>
            <consortium name="EnsemblPlants"/>
        </authorList>
    </citation>
    <scope>IDENTIFICATION</scope>
    <source>
        <strain evidence="2">cv. Jemalong A17</strain>
    </source>
</reference>
<dbReference type="EnsemblPlants" id="KEH37614">
    <property type="protein sequence ID" value="KEH37614"/>
    <property type="gene ID" value="MTR_2g043220"/>
</dbReference>
<proteinExistence type="predicted"/>
<protein>
    <submittedName>
        <fullName evidence="1 2">Uncharacterized protein</fullName>
    </submittedName>
</protein>
<name>A0A072V6A7_MEDTR</name>
<reference evidence="1 3" key="2">
    <citation type="journal article" date="2014" name="BMC Genomics">
        <title>An improved genome release (version Mt4.0) for the model legume Medicago truncatula.</title>
        <authorList>
            <person name="Tang H."/>
            <person name="Krishnakumar V."/>
            <person name="Bidwell S."/>
            <person name="Rosen B."/>
            <person name="Chan A."/>
            <person name="Zhou S."/>
            <person name="Gentzbittel L."/>
            <person name="Childs K.L."/>
            <person name="Yandell M."/>
            <person name="Gundlach H."/>
            <person name="Mayer K.F."/>
            <person name="Schwartz D.C."/>
            <person name="Town C.D."/>
        </authorList>
    </citation>
    <scope>GENOME REANNOTATION</scope>
    <source>
        <strain evidence="1">A17</strain>
        <strain evidence="2 3">cv. Jemalong A17</strain>
    </source>
</reference>
<keyword evidence="3" id="KW-1185">Reference proteome</keyword>
<accession>A0A072V6A7</accession>